<dbReference type="EMBL" id="ML119313">
    <property type="protein sequence ID" value="RPB06494.1"/>
    <property type="molecule type" value="Genomic_DNA"/>
</dbReference>
<gene>
    <name evidence="1" type="ORF">P167DRAFT_138376</name>
</gene>
<accession>A0A3N4K7I6</accession>
<dbReference type="InParanoid" id="A0A3N4K7I6"/>
<keyword evidence="2" id="KW-1185">Reference proteome</keyword>
<organism evidence="1 2">
    <name type="scientific">Morchella conica CCBAS932</name>
    <dbReference type="NCBI Taxonomy" id="1392247"/>
    <lineage>
        <taxon>Eukaryota</taxon>
        <taxon>Fungi</taxon>
        <taxon>Dikarya</taxon>
        <taxon>Ascomycota</taxon>
        <taxon>Pezizomycotina</taxon>
        <taxon>Pezizomycetes</taxon>
        <taxon>Pezizales</taxon>
        <taxon>Morchellaceae</taxon>
        <taxon>Morchella</taxon>
    </lineage>
</organism>
<dbReference type="Proteomes" id="UP000277580">
    <property type="component" value="Unassembled WGS sequence"/>
</dbReference>
<protein>
    <submittedName>
        <fullName evidence="1">Uncharacterized protein</fullName>
    </submittedName>
</protein>
<dbReference type="AlphaFoldDB" id="A0A3N4K7I6"/>
<sequence length="233" mass="25322">MRIPYHDSNDKIREYCWDESRGWFRETRLQPPSRALGSLHCGGKPRSAGTSGCTTRLRTTAASAKDGISNPIGHGSPSLFRYGTRPRRLVLRPWCAGRRYGSFTRIKAALSGRWSAIVGIGTQGVMAVGEEGGAVGGGGDGVSVPDLPIPSLVGTRQWGKNKRTPNLSPHHKMKVFGFGSHASLGGRWRVWVQCAREERPSVILNTTADVDLSITTPDPLHTLCTAPLRVTRP</sequence>
<reference evidence="1 2" key="1">
    <citation type="journal article" date="2018" name="Nat. Ecol. Evol.">
        <title>Pezizomycetes genomes reveal the molecular basis of ectomycorrhizal truffle lifestyle.</title>
        <authorList>
            <person name="Murat C."/>
            <person name="Payen T."/>
            <person name="Noel B."/>
            <person name="Kuo A."/>
            <person name="Morin E."/>
            <person name="Chen J."/>
            <person name="Kohler A."/>
            <person name="Krizsan K."/>
            <person name="Balestrini R."/>
            <person name="Da Silva C."/>
            <person name="Montanini B."/>
            <person name="Hainaut M."/>
            <person name="Levati E."/>
            <person name="Barry K.W."/>
            <person name="Belfiori B."/>
            <person name="Cichocki N."/>
            <person name="Clum A."/>
            <person name="Dockter R.B."/>
            <person name="Fauchery L."/>
            <person name="Guy J."/>
            <person name="Iotti M."/>
            <person name="Le Tacon F."/>
            <person name="Lindquist E.A."/>
            <person name="Lipzen A."/>
            <person name="Malagnac F."/>
            <person name="Mello A."/>
            <person name="Molinier V."/>
            <person name="Miyauchi S."/>
            <person name="Poulain J."/>
            <person name="Riccioni C."/>
            <person name="Rubini A."/>
            <person name="Sitrit Y."/>
            <person name="Splivallo R."/>
            <person name="Traeger S."/>
            <person name="Wang M."/>
            <person name="Zifcakova L."/>
            <person name="Wipf D."/>
            <person name="Zambonelli A."/>
            <person name="Paolocci F."/>
            <person name="Nowrousian M."/>
            <person name="Ottonello S."/>
            <person name="Baldrian P."/>
            <person name="Spatafora J.W."/>
            <person name="Henrissat B."/>
            <person name="Nagy L.G."/>
            <person name="Aury J.M."/>
            <person name="Wincker P."/>
            <person name="Grigoriev I.V."/>
            <person name="Bonfante P."/>
            <person name="Martin F.M."/>
        </authorList>
    </citation>
    <scope>NUCLEOTIDE SEQUENCE [LARGE SCALE GENOMIC DNA]</scope>
    <source>
        <strain evidence="1 2">CCBAS932</strain>
    </source>
</reference>
<proteinExistence type="predicted"/>
<name>A0A3N4K7I6_9PEZI</name>
<evidence type="ECO:0000313" key="2">
    <source>
        <dbReference type="Proteomes" id="UP000277580"/>
    </source>
</evidence>
<evidence type="ECO:0000313" key="1">
    <source>
        <dbReference type="EMBL" id="RPB06494.1"/>
    </source>
</evidence>